<reference evidence="9" key="1">
    <citation type="submission" date="2023-10" db="EMBL/GenBank/DDBJ databases">
        <authorList>
            <person name="Chen Y."/>
            <person name="Shah S."/>
            <person name="Dougan E. K."/>
            <person name="Thang M."/>
            <person name="Chan C."/>
        </authorList>
    </citation>
    <scope>NUCLEOTIDE SEQUENCE [LARGE SCALE GENOMIC DNA]</scope>
</reference>
<feature type="domain" description="Bacterial alpha-L-rhamnosidase N-terminal" evidence="6">
    <location>
        <begin position="180"/>
        <end position="320"/>
    </location>
</feature>
<evidence type="ECO:0000256" key="2">
    <source>
        <dbReference type="ARBA" id="ARBA00012652"/>
    </source>
</evidence>
<sequence length="955" mass="102617">MDRRSTAAVAGLAALAILAARLASPVAPYQILAWNVLKLAPLPAARPGAAFTAARLRPDGSCAVAPDGPVRFRFAPVDVAATVGTKMSGFRHWVRSADGALVSERVVNGSEPQLELQGLPPGRHRWGVQWWPADPAGAVSAEAESEVLVAPRGDAWDGVPWLGSHAANEFRLEARTPAASDAELLVATLGFGYAKVNGREVSKDVLSYSGWTVTEKRVLYRSYNVTGLLRSDGLAEIFVGLGCGYRCDAKDQSRFPGKTPPPHDAVPKVFRLQLRVGGELVVHSGTPGWQSRAGPVVDDSVYDGETYNQTAATVWSQAAALAAGQGPAGAMVPASFPGVQVTQVDAPAAVTEPAPGVFVVDFGSNVAGVCRISIPSATTVVLRHGEVLEHAFMPGVLEPRRGRVYFGNLRSAKQTDTIVAAGPLTDWWPRFTYHGFRYVEVTGFPGMLTAAGISRLRLHTALEPKAQVTFGDEVLQAIHEGSRGSQLSNLIQLPTDCPQRDERVGWLGDASLSAESMFLHFDYAGMAAAFTDSIVDSMGEDGTLPDIVPWVRPSPPRPGDSSWTAGLLEILTQAWRVDGDLEPARSCWPAILKHAARVESQFLKLKTFKKWPEKHGDWAAPPHALGAPTGRNPKERETASHGFAAAFSATRTMQQAADLAGALGLEAEANLSAVARRMREEFHNSFFHQGKRSYDTGTMLSYVLPLALGAVPRDVDAEVFRGLLDHIARKNGTWSGGIINNRFLFDLLADHGHADLALAMLRRRDYPSYGYMYFNDLEPARECMWEVPDAPFQGDHINSRNHHMYSSVGSYLVRRLAGLSSGPGAGELTAVVGPRGLPNATARLRTPRGEAAWAWAWTGDGLSAELLVPVGMRAKVWLPGELYVRLPPGAPKHRAPRELREDLAMAAGGGTTSGEALNHNGLRCAIANFSLTWFGPGIPASVCWAPLVLTAPPGR</sequence>
<evidence type="ECO:0000256" key="4">
    <source>
        <dbReference type="SAM" id="SignalP"/>
    </source>
</evidence>
<dbReference type="SUPFAM" id="SSF48208">
    <property type="entry name" value="Six-hairpin glycosidases"/>
    <property type="match status" value="1"/>
</dbReference>
<dbReference type="InterPro" id="IPR008928">
    <property type="entry name" value="6-hairpin_glycosidase_sf"/>
</dbReference>
<dbReference type="Pfam" id="PF17390">
    <property type="entry name" value="Bac_rhamnosid_C"/>
    <property type="match status" value="1"/>
</dbReference>
<gene>
    <name evidence="9" type="ORF">PCOR1329_LOCUS45244</name>
</gene>
<dbReference type="Pfam" id="PF08531">
    <property type="entry name" value="Bac_rhamnosid_N"/>
    <property type="match status" value="1"/>
</dbReference>
<feature type="domain" description="Alpha-L-rhamnosidase C-terminal" evidence="8">
    <location>
        <begin position="835"/>
        <end position="882"/>
    </location>
</feature>
<dbReference type="InterPro" id="IPR008902">
    <property type="entry name" value="Rhamnosid_concanavalin"/>
</dbReference>
<dbReference type="PANTHER" id="PTHR33307">
    <property type="entry name" value="ALPHA-RHAMNOSIDASE (EUROFUNG)"/>
    <property type="match status" value="1"/>
</dbReference>
<comment type="caution">
    <text evidence="9">The sequence shown here is derived from an EMBL/GenBank/DDBJ whole genome shotgun (WGS) entry which is preliminary data.</text>
</comment>
<keyword evidence="3" id="KW-0378">Hydrolase</keyword>
<name>A0ABN9U4W2_9DINO</name>
<evidence type="ECO:0000313" key="10">
    <source>
        <dbReference type="Proteomes" id="UP001189429"/>
    </source>
</evidence>
<dbReference type="Gene3D" id="2.60.420.10">
    <property type="entry name" value="Maltose phosphorylase, domain 3"/>
    <property type="match status" value="1"/>
</dbReference>
<keyword evidence="10" id="KW-1185">Reference proteome</keyword>
<dbReference type="EMBL" id="CAUYUJ010015438">
    <property type="protein sequence ID" value="CAK0853920.1"/>
    <property type="molecule type" value="Genomic_DNA"/>
</dbReference>
<evidence type="ECO:0000256" key="1">
    <source>
        <dbReference type="ARBA" id="ARBA00001445"/>
    </source>
</evidence>
<dbReference type="InterPro" id="IPR012341">
    <property type="entry name" value="6hp_glycosidase-like_sf"/>
</dbReference>
<dbReference type="InterPro" id="IPR013737">
    <property type="entry name" value="Bac_rhamnosid_N"/>
</dbReference>
<organism evidence="9 10">
    <name type="scientific">Prorocentrum cordatum</name>
    <dbReference type="NCBI Taxonomy" id="2364126"/>
    <lineage>
        <taxon>Eukaryota</taxon>
        <taxon>Sar</taxon>
        <taxon>Alveolata</taxon>
        <taxon>Dinophyceae</taxon>
        <taxon>Prorocentrales</taxon>
        <taxon>Prorocentraceae</taxon>
        <taxon>Prorocentrum</taxon>
    </lineage>
</organism>
<evidence type="ECO:0000259" key="8">
    <source>
        <dbReference type="Pfam" id="PF17390"/>
    </source>
</evidence>
<dbReference type="Gene3D" id="1.50.10.10">
    <property type="match status" value="1"/>
</dbReference>
<dbReference type="Pfam" id="PF05592">
    <property type="entry name" value="Bac_rhamnosid"/>
    <property type="match status" value="1"/>
</dbReference>
<proteinExistence type="predicted"/>
<evidence type="ECO:0000256" key="3">
    <source>
        <dbReference type="ARBA" id="ARBA00022801"/>
    </source>
</evidence>
<dbReference type="InterPro" id="IPR035398">
    <property type="entry name" value="Bac_rhamnosid_C"/>
</dbReference>
<feature type="chain" id="PRO_5045864746" description="alpha-L-rhamnosidase" evidence="4">
    <location>
        <begin position="24"/>
        <end position="955"/>
    </location>
</feature>
<feature type="signal peptide" evidence="4">
    <location>
        <begin position="1"/>
        <end position="23"/>
    </location>
</feature>
<comment type="catalytic activity">
    <reaction evidence="1">
        <text>Hydrolysis of terminal non-reducing alpha-L-rhamnose residues in alpha-L-rhamnosides.</text>
        <dbReference type="EC" id="3.2.1.40"/>
    </reaction>
</comment>
<evidence type="ECO:0000259" key="5">
    <source>
        <dbReference type="Pfam" id="PF05592"/>
    </source>
</evidence>
<dbReference type="InterPro" id="IPR016007">
    <property type="entry name" value="Alpha_rhamnosid"/>
</dbReference>
<evidence type="ECO:0000259" key="7">
    <source>
        <dbReference type="Pfam" id="PF17389"/>
    </source>
</evidence>
<dbReference type="EC" id="3.2.1.40" evidence="2"/>
<dbReference type="PANTHER" id="PTHR33307:SF6">
    <property type="entry name" value="ALPHA-RHAMNOSIDASE (EUROFUNG)-RELATED"/>
    <property type="match status" value="1"/>
</dbReference>
<evidence type="ECO:0000259" key="6">
    <source>
        <dbReference type="Pfam" id="PF08531"/>
    </source>
</evidence>
<keyword evidence="4" id="KW-0732">Signal</keyword>
<dbReference type="Pfam" id="PF17389">
    <property type="entry name" value="Bac_rhamnosid6H"/>
    <property type="match status" value="1"/>
</dbReference>
<evidence type="ECO:0000313" key="9">
    <source>
        <dbReference type="EMBL" id="CAK0853920.1"/>
    </source>
</evidence>
<dbReference type="Proteomes" id="UP001189429">
    <property type="component" value="Unassembled WGS sequence"/>
</dbReference>
<protein>
    <recommendedName>
        <fullName evidence="2">alpha-L-rhamnosidase</fullName>
        <ecNumber evidence="2">3.2.1.40</ecNumber>
    </recommendedName>
</protein>
<accession>A0ABN9U4W2</accession>
<feature type="domain" description="Alpha-L-rhamnosidase six-hairpin glycosidase" evidence="7">
    <location>
        <begin position="472"/>
        <end position="815"/>
    </location>
</feature>
<dbReference type="InterPro" id="IPR035396">
    <property type="entry name" value="Bac_rhamnosid6H"/>
</dbReference>
<dbReference type="Gene3D" id="2.60.120.260">
    <property type="entry name" value="Galactose-binding domain-like"/>
    <property type="match status" value="2"/>
</dbReference>
<feature type="domain" description="Alpha-L-rhamnosidase concanavalin-like" evidence="5">
    <location>
        <begin position="354"/>
        <end position="455"/>
    </location>
</feature>